<keyword evidence="3" id="KW-0255">Endonuclease</keyword>
<dbReference type="InterPro" id="IPR012296">
    <property type="entry name" value="Nuclease_put_TT1808"/>
</dbReference>
<reference evidence="3 4" key="1">
    <citation type="submission" date="2017-06" db="EMBL/GenBank/DDBJ databases">
        <authorList>
            <person name="Kim H.J."/>
            <person name="Triplett B.A."/>
        </authorList>
    </citation>
    <scope>NUCLEOTIDE SEQUENCE [LARGE SCALE GENOMIC DNA]</scope>
    <source>
        <strain evidence="3 4">CGMCC 4.2132</strain>
    </source>
</reference>
<evidence type="ECO:0000256" key="1">
    <source>
        <dbReference type="SAM" id="MobiDB-lite"/>
    </source>
</evidence>
<dbReference type="SUPFAM" id="SSF52980">
    <property type="entry name" value="Restriction endonuclease-like"/>
    <property type="match status" value="1"/>
</dbReference>
<dbReference type="GO" id="GO:0004519">
    <property type="term" value="F:endonuclease activity"/>
    <property type="evidence" value="ECO:0007669"/>
    <property type="project" value="UniProtKB-KW"/>
</dbReference>
<evidence type="ECO:0000313" key="4">
    <source>
        <dbReference type="Proteomes" id="UP000198282"/>
    </source>
</evidence>
<gene>
    <name evidence="3" type="ORF">SAMN05216276_102428</name>
</gene>
<dbReference type="PANTHER" id="PTHR35400:SF3">
    <property type="entry name" value="SLL1072 PROTEIN"/>
    <property type="match status" value="1"/>
</dbReference>
<keyword evidence="3" id="KW-0378">Hydrolase</keyword>
<feature type="region of interest" description="Disordered" evidence="1">
    <location>
        <begin position="1"/>
        <end position="28"/>
    </location>
</feature>
<dbReference type="InterPro" id="IPR008538">
    <property type="entry name" value="Uma2"/>
</dbReference>
<evidence type="ECO:0000259" key="2">
    <source>
        <dbReference type="Pfam" id="PF05685"/>
    </source>
</evidence>
<dbReference type="EMBL" id="FZOD01000024">
    <property type="protein sequence ID" value="SNT09329.1"/>
    <property type="molecule type" value="Genomic_DNA"/>
</dbReference>
<accession>A0A239JUE2</accession>
<organism evidence="3 4">
    <name type="scientific">Streptosporangium subroseum</name>
    <dbReference type="NCBI Taxonomy" id="106412"/>
    <lineage>
        <taxon>Bacteria</taxon>
        <taxon>Bacillati</taxon>
        <taxon>Actinomycetota</taxon>
        <taxon>Actinomycetes</taxon>
        <taxon>Streptosporangiales</taxon>
        <taxon>Streptosporangiaceae</taxon>
        <taxon>Streptosporangium</taxon>
    </lineage>
</organism>
<proteinExistence type="predicted"/>
<evidence type="ECO:0000313" key="3">
    <source>
        <dbReference type="EMBL" id="SNT09329.1"/>
    </source>
</evidence>
<dbReference type="InterPro" id="IPR011335">
    <property type="entry name" value="Restrct_endonuc-II-like"/>
</dbReference>
<sequence length="202" mass="22280">MVMTAPKRSDQHAPAEEQPTPRTPREFFESLPPTFSLRAEIIDGNLRMSPSGPLQHARTARRLSRALIPVEDKNDWESFSGDVDVFIEGPRDTLVPDYCLAPVNAPLWGDRELLSSALIMVAEIVSTGSMETDRATKPRIYAEGGIPIMLIIDPIASPPTITVLSDPEKGTYRAMSHTQLGKPVRLPSPVDFDLDLDTSTFL</sequence>
<name>A0A239JUE2_9ACTN</name>
<keyword evidence="4" id="KW-1185">Reference proteome</keyword>
<dbReference type="PANTHER" id="PTHR35400">
    <property type="entry name" value="SLR1083 PROTEIN"/>
    <property type="match status" value="1"/>
</dbReference>
<dbReference type="Pfam" id="PF05685">
    <property type="entry name" value="Uma2"/>
    <property type="match status" value="1"/>
</dbReference>
<dbReference type="OrthoDB" id="4537149at2"/>
<dbReference type="Gene3D" id="3.90.1570.10">
    <property type="entry name" value="tt1808, chain A"/>
    <property type="match status" value="1"/>
</dbReference>
<feature type="domain" description="Putative restriction endonuclease" evidence="2">
    <location>
        <begin position="28"/>
        <end position="196"/>
    </location>
</feature>
<dbReference type="Proteomes" id="UP000198282">
    <property type="component" value="Unassembled WGS sequence"/>
</dbReference>
<keyword evidence="3" id="KW-0540">Nuclease</keyword>
<dbReference type="CDD" id="cd06260">
    <property type="entry name" value="DUF820-like"/>
    <property type="match status" value="1"/>
</dbReference>
<dbReference type="AlphaFoldDB" id="A0A239JUE2"/>
<protein>
    <submittedName>
        <fullName evidence="3">Endonuclease, Uma2 family (Restriction endonuclease fold)</fullName>
    </submittedName>
</protein>